<evidence type="ECO:0000313" key="1">
    <source>
        <dbReference type="EMBL" id="KAH6933440.1"/>
    </source>
</evidence>
<organism evidence="1 2">
    <name type="scientific">Hyalomma asiaticum</name>
    <name type="common">Tick</name>
    <dbReference type="NCBI Taxonomy" id="266040"/>
    <lineage>
        <taxon>Eukaryota</taxon>
        <taxon>Metazoa</taxon>
        <taxon>Ecdysozoa</taxon>
        <taxon>Arthropoda</taxon>
        <taxon>Chelicerata</taxon>
        <taxon>Arachnida</taxon>
        <taxon>Acari</taxon>
        <taxon>Parasitiformes</taxon>
        <taxon>Ixodida</taxon>
        <taxon>Ixodoidea</taxon>
        <taxon>Ixodidae</taxon>
        <taxon>Hyalomminae</taxon>
        <taxon>Hyalomma</taxon>
    </lineage>
</organism>
<proteinExistence type="predicted"/>
<dbReference type="EMBL" id="CM023484">
    <property type="protein sequence ID" value="KAH6933440.1"/>
    <property type="molecule type" value="Genomic_DNA"/>
</dbReference>
<evidence type="ECO:0000313" key="2">
    <source>
        <dbReference type="Proteomes" id="UP000821845"/>
    </source>
</evidence>
<reference evidence="1" key="1">
    <citation type="submission" date="2020-05" db="EMBL/GenBank/DDBJ databases">
        <title>Large-scale comparative analyses of tick genomes elucidate their genetic diversity and vector capacities.</title>
        <authorList>
            <person name="Jia N."/>
            <person name="Wang J."/>
            <person name="Shi W."/>
            <person name="Du L."/>
            <person name="Sun Y."/>
            <person name="Zhan W."/>
            <person name="Jiang J."/>
            <person name="Wang Q."/>
            <person name="Zhang B."/>
            <person name="Ji P."/>
            <person name="Sakyi L.B."/>
            <person name="Cui X."/>
            <person name="Yuan T."/>
            <person name="Jiang B."/>
            <person name="Yang W."/>
            <person name="Lam T.T.-Y."/>
            <person name="Chang Q."/>
            <person name="Ding S."/>
            <person name="Wang X."/>
            <person name="Zhu J."/>
            <person name="Ruan X."/>
            <person name="Zhao L."/>
            <person name="Wei J."/>
            <person name="Que T."/>
            <person name="Du C."/>
            <person name="Cheng J."/>
            <person name="Dai P."/>
            <person name="Han X."/>
            <person name="Huang E."/>
            <person name="Gao Y."/>
            <person name="Liu J."/>
            <person name="Shao H."/>
            <person name="Ye R."/>
            <person name="Li L."/>
            <person name="Wei W."/>
            <person name="Wang X."/>
            <person name="Wang C."/>
            <person name="Yang T."/>
            <person name="Huo Q."/>
            <person name="Li W."/>
            <person name="Guo W."/>
            <person name="Chen H."/>
            <person name="Zhou L."/>
            <person name="Ni X."/>
            <person name="Tian J."/>
            <person name="Zhou Y."/>
            <person name="Sheng Y."/>
            <person name="Liu T."/>
            <person name="Pan Y."/>
            <person name="Xia L."/>
            <person name="Li J."/>
            <person name="Zhao F."/>
            <person name="Cao W."/>
        </authorList>
    </citation>
    <scope>NUCLEOTIDE SEQUENCE</scope>
    <source>
        <strain evidence="1">Hyas-2018</strain>
    </source>
</reference>
<name>A0ACB7SFV2_HYAAI</name>
<keyword evidence="2" id="KW-1185">Reference proteome</keyword>
<dbReference type="Proteomes" id="UP000821845">
    <property type="component" value="Chromosome 4"/>
</dbReference>
<protein>
    <submittedName>
        <fullName evidence="1">Uncharacterized protein</fullName>
    </submittedName>
</protein>
<accession>A0ACB7SFV2</accession>
<gene>
    <name evidence="1" type="ORF">HPB50_014825</name>
</gene>
<sequence length="401" mass="44393">MIQPAEKAGAAEVETTEDAAEVGKAEQKKVVTPHAKAAGKVAMKTAKETVDEDPTCDPVEAKTGAAAEAVVQTEAALGEVGEVTTKAASTAMRQTSSSRTTSTATRGTVPARQKLARLTAREFASLLIDVLSEAKRRHLGMKQPGLEDQRLSDDEPLYDSVASDEDNNIDQWKQAFNTYMLVYELLSYQPDDAKQFFSPDLAWRSSESSTASQRPYRRALLHSLLPALRVKLTAQPRQMSTALQSSCFLHISSIPSELSWLDSGFIAMLNTKASLYWASMPLRHYKCRFKGRQLWQRMSELQREHVAMRLDLDAMQAALAAHQSPRDAHSQSRVLIQLLLAFMLSSTHTCNQSLTTNPPLIFSKFCVMPTTTSTEAFLARLTLEERFTLEPSATDSSFCRI</sequence>
<comment type="caution">
    <text evidence="1">The sequence shown here is derived from an EMBL/GenBank/DDBJ whole genome shotgun (WGS) entry which is preliminary data.</text>
</comment>